<accession>A0A9P6L8M5</accession>
<dbReference type="InterPro" id="IPR014746">
    <property type="entry name" value="Gln_synth/guanido_kin_cat_dom"/>
</dbReference>
<dbReference type="AlphaFoldDB" id="A0A9P6L8M5"/>
<evidence type="ECO:0000313" key="6">
    <source>
        <dbReference type="EMBL" id="KAF9787305.1"/>
    </source>
</evidence>
<dbReference type="SUPFAM" id="SSF55931">
    <property type="entry name" value="Glutamine synthetase/guanido kinase"/>
    <property type="match status" value="1"/>
</dbReference>
<dbReference type="Gene3D" id="3.10.20.70">
    <property type="entry name" value="Glutamine synthetase, N-terminal domain"/>
    <property type="match status" value="1"/>
</dbReference>
<evidence type="ECO:0000256" key="1">
    <source>
        <dbReference type="ARBA" id="ARBA00021364"/>
    </source>
</evidence>
<evidence type="ECO:0000256" key="3">
    <source>
        <dbReference type="PROSITE-ProRule" id="PRU01331"/>
    </source>
</evidence>
<dbReference type="OrthoDB" id="3364440at2759"/>
<protein>
    <recommendedName>
        <fullName evidence="1">Glutamine synthetase</fullName>
    </recommendedName>
</protein>
<feature type="domain" description="GS catalytic" evidence="5">
    <location>
        <begin position="145"/>
        <end position="483"/>
    </location>
</feature>
<dbReference type="PANTHER" id="PTHR43785">
    <property type="entry name" value="GAMMA-GLUTAMYLPUTRESCINE SYNTHETASE"/>
    <property type="match status" value="1"/>
</dbReference>
<dbReference type="InterPro" id="IPR036651">
    <property type="entry name" value="Gln_synt_N_sf"/>
</dbReference>
<dbReference type="SMART" id="SM01230">
    <property type="entry name" value="Gln-synt_C"/>
    <property type="match status" value="1"/>
</dbReference>
<keyword evidence="2" id="KW-0436">Ligase</keyword>
<reference evidence="6" key="1">
    <citation type="journal article" date="2020" name="Nat. Commun.">
        <title>Large-scale genome sequencing of mycorrhizal fungi provides insights into the early evolution of symbiotic traits.</title>
        <authorList>
            <person name="Miyauchi S."/>
            <person name="Kiss E."/>
            <person name="Kuo A."/>
            <person name="Drula E."/>
            <person name="Kohler A."/>
            <person name="Sanchez-Garcia M."/>
            <person name="Morin E."/>
            <person name="Andreopoulos B."/>
            <person name="Barry K.W."/>
            <person name="Bonito G."/>
            <person name="Buee M."/>
            <person name="Carver A."/>
            <person name="Chen C."/>
            <person name="Cichocki N."/>
            <person name="Clum A."/>
            <person name="Culley D."/>
            <person name="Crous P.W."/>
            <person name="Fauchery L."/>
            <person name="Girlanda M."/>
            <person name="Hayes R.D."/>
            <person name="Keri Z."/>
            <person name="LaButti K."/>
            <person name="Lipzen A."/>
            <person name="Lombard V."/>
            <person name="Magnuson J."/>
            <person name="Maillard F."/>
            <person name="Murat C."/>
            <person name="Nolan M."/>
            <person name="Ohm R.A."/>
            <person name="Pangilinan J."/>
            <person name="Pereira M.F."/>
            <person name="Perotto S."/>
            <person name="Peter M."/>
            <person name="Pfister S."/>
            <person name="Riley R."/>
            <person name="Sitrit Y."/>
            <person name="Stielow J.B."/>
            <person name="Szollosi G."/>
            <person name="Zifcakova L."/>
            <person name="Stursova M."/>
            <person name="Spatafora J.W."/>
            <person name="Tedersoo L."/>
            <person name="Vaario L.M."/>
            <person name="Yamada A."/>
            <person name="Yan M."/>
            <person name="Wang P."/>
            <person name="Xu J."/>
            <person name="Bruns T."/>
            <person name="Baldrian P."/>
            <person name="Vilgalys R."/>
            <person name="Dunand C."/>
            <person name="Henrissat B."/>
            <person name="Grigoriev I.V."/>
            <person name="Hibbett D."/>
            <person name="Nagy L.G."/>
            <person name="Martin F.M."/>
        </authorList>
    </citation>
    <scope>NUCLEOTIDE SEQUENCE</scope>
    <source>
        <strain evidence="6">UH-Tt-Lm1</strain>
    </source>
</reference>
<dbReference type="EMBL" id="WIUZ02000005">
    <property type="protein sequence ID" value="KAF9787305.1"/>
    <property type="molecule type" value="Genomic_DNA"/>
</dbReference>
<gene>
    <name evidence="6" type="ORF">BJ322DRAFT_715811</name>
</gene>
<comment type="caution">
    <text evidence="6">The sequence shown here is derived from an EMBL/GenBank/DDBJ whole genome shotgun (WGS) entry which is preliminary data.</text>
</comment>
<evidence type="ECO:0000256" key="4">
    <source>
        <dbReference type="RuleBase" id="RU000384"/>
    </source>
</evidence>
<dbReference type="GO" id="GO:0006542">
    <property type="term" value="P:glutamine biosynthetic process"/>
    <property type="evidence" value="ECO:0007669"/>
    <property type="project" value="InterPro"/>
</dbReference>
<comment type="similarity">
    <text evidence="3 4">Belongs to the glutamine synthetase family.</text>
</comment>
<sequence>MAQLPTESGPQVTYGVKYTPGDPTIAFEAPTWTGLAGWNDTKFIRLTWVDISSVIRCKVLTLKYFRSLVSKSSNGIPTTTLPTASLGLVGRTLVDGFSVAGDYLFEVDLSSLRLLPYIPGYAMVFGWLKPINTGPVPQLTDPLCPRTILKNIAEKALAHELTFLVGFELEFTLLNDRKGTEVLDEHDWSTSSSLHSGLPAEILDAIISALERGGILVHSFHAEAGPGQYKIVTAPLQPLQAADALSFSRDVICGTASGYRCRATFAPWIYEHQYGNGLHTHVSIHSPKSSEGDTSPLAPTLNPLEAIFLQSLLDNLGGICAFSMTSPSSYERTDERVRESGQHLWGPGKHVCWGSHHRQVPIRLCGPPGAHKFELRSVDASANPYLLLASIVAVAIEGVDNRMSLTASDSTALLDHGAATVAVIPDELPHSFDEAFSCLEEQDTMGKFFGEGFLRAYRRVIEEVHRYLGPGGQTQFEKVMEMY</sequence>
<dbReference type="Gene3D" id="3.30.590.10">
    <property type="entry name" value="Glutamine synthetase/guanido kinase, catalytic domain"/>
    <property type="match status" value="1"/>
</dbReference>
<keyword evidence="7" id="KW-1185">Reference proteome</keyword>
<reference evidence="6" key="2">
    <citation type="submission" date="2020-11" db="EMBL/GenBank/DDBJ databases">
        <authorList>
            <consortium name="DOE Joint Genome Institute"/>
            <person name="Kuo A."/>
            <person name="Miyauchi S."/>
            <person name="Kiss E."/>
            <person name="Drula E."/>
            <person name="Kohler A."/>
            <person name="Sanchez-Garcia M."/>
            <person name="Andreopoulos B."/>
            <person name="Barry K.W."/>
            <person name="Bonito G."/>
            <person name="Buee M."/>
            <person name="Carver A."/>
            <person name="Chen C."/>
            <person name="Cichocki N."/>
            <person name="Clum A."/>
            <person name="Culley D."/>
            <person name="Crous P.W."/>
            <person name="Fauchery L."/>
            <person name="Girlanda M."/>
            <person name="Hayes R."/>
            <person name="Keri Z."/>
            <person name="Labutti K."/>
            <person name="Lipzen A."/>
            <person name="Lombard V."/>
            <person name="Magnuson J."/>
            <person name="Maillard F."/>
            <person name="Morin E."/>
            <person name="Murat C."/>
            <person name="Nolan M."/>
            <person name="Ohm R."/>
            <person name="Pangilinan J."/>
            <person name="Pereira M."/>
            <person name="Perotto S."/>
            <person name="Peter M."/>
            <person name="Riley R."/>
            <person name="Sitrit Y."/>
            <person name="Stielow B."/>
            <person name="Szollosi G."/>
            <person name="Zifcakova L."/>
            <person name="Stursova M."/>
            <person name="Spatafora J.W."/>
            <person name="Tedersoo L."/>
            <person name="Vaario L.-M."/>
            <person name="Yamada A."/>
            <person name="Yan M."/>
            <person name="Wang P."/>
            <person name="Xu J."/>
            <person name="Bruns T."/>
            <person name="Baldrian P."/>
            <person name="Vilgalys R."/>
            <person name="Henrissat B."/>
            <person name="Grigoriev I.V."/>
            <person name="Hibbett D."/>
            <person name="Nagy L.G."/>
            <person name="Martin F.M."/>
        </authorList>
    </citation>
    <scope>NUCLEOTIDE SEQUENCE</scope>
    <source>
        <strain evidence="6">UH-Tt-Lm1</strain>
    </source>
</reference>
<evidence type="ECO:0000256" key="2">
    <source>
        <dbReference type="ARBA" id="ARBA00022598"/>
    </source>
</evidence>
<dbReference type="Pfam" id="PF00120">
    <property type="entry name" value="Gln-synt_C"/>
    <property type="match status" value="1"/>
</dbReference>
<organism evidence="6 7">
    <name type="scientific">Thelephora terrestris</name>
    <dbReference type="NCBI Taxonomy" id="56493"/>
    <lineage>
        <taxon>Eukaryota</taxon>
        <taxon>Fungi</taxon>
        <taxon>Dikarya</taxon>
        <taxon>Basidiomycota</taxon>
        <taxon>Agaricomycotina</taxon>
        <taxon>Agaricomycetes</taxon>
        <taxon>Thelephorales</taxon>
        <taxon>Thelephoraceae</taxon>
        <taxon>Thelephora</taxon>
    </lineage>
</organism>
<evidence type="ECO:0000313" key="7">
    <source>
        <dbReference type="Proteomes" id="UP000736335"/>
    </source>
</evidence>
<name>A0A9P6L8M5_9AGAM</name>
<dbReference type="PROSITE" id="PS51987">
    <property type="entry name" value="GS_CATALYTIC"/>
    <property type="match status" value="1"/>
</dbReference>
<dbReference type="Proteomes" id="UP000736335">
    <property type="component" value="Unassembled WGS sequence"/>
</dbReference>
<dbReference type="PANTHER" id="PTHR43785:SF2">
    <property type="entry name" value="TYPE-1 GLUTAMINE SYNTHETASE 1"/>
    <property type="match status" value="1"/>
</dbReference>
<evidence type="ECO:0000259" key="5">
    <source>
        <dbReference type="PROSITE" id="PS51987"/>
    </source>
</evidence>
<dbReference type="GO" id="GO:0004356">
    <property type="term" value="F:glutamine synthetase activity"/>
    <property type="evidence" value="ECO:0007669"/>
    <property type="project" value="InterPro"/>
</dbReference>
<dbReference type="InterPro" id="IPR008146">
    <property type="entry name" value="Gln_synth_cat_dom"/>
</dbReference>
<proteinExistence type="inferred from homology"/>